<keyword evidence="3" id="KW-1185">Reference proteome</keyword>
<dbReference type="AlphaFoldDB" id="A0A232EEX1"/>
<feature type="compositionally biased region" description="Polar residues" evidence="1">
    <location>
        <begin position="55"/>
        <end position="65"/>
    </location>
</feature>
<gene>
    <name evidence="2" type="ORF">TSAR_014630</name>
</gene>
<reference evidence="2 3" key="1">
    <citation type="journal article" date="2017" name="Curr. Biol.">
        <title>The Evolution of Venom by Co-option of Single-Copy Genes.</title>
        <authorList>
            <person name="Martinson E.O."/>
            <person name="Mrinalini"/>
            <person name="Kelkar Y.D."/>
            <person name="Chang C.H."/>
            <person name="Werren J.H."/>
        </authorList>
    </citation>
    <scope>NUCLEOTIDE SEQUENCE [LARGE SCALE GENOMIC DNA]</scope>
    <source>
        <strain evidence="2 3">Alberta</strain>
        <tissue evidence="2">Whole body</tissue>
    </source>
</reference>
<name>A0A232EEX1_9HYME</name>
<evidence type="ECO:0000313" key="2">
    <source>
        <dbReference type="EMBL" id="OXU16916.1"/>
    </source>
</evidence>
<feature type="region of interest" description="Disordered" evidence="1">
    <location>
        <begin position="132"/>
        <end position="158"/>
    </location>
</feature>
<accession>A0A232EEX1</accession>
<evidence type="ECO:0000313" key="3">
    <source>
        <dbReference type="Proteomes" id="UP000215335"/>
    </source>
</evidence>
<organism evidence="2 3">
    <name type="scientific">Trichomalopsis sarcophagae</name>
    <dbReference type="NCBI Taxonomy" id="543379"/>
    <lineage>
        <taxon>Eukaryota</taxon>
        <taxon>Metazoa</taxon>
        <taxon>Ecdysozoa</taxon>
        <taxon>Arthropoda</taxon>
        <taxon>Hexapoda</taxon>
        <taxon>Insecta</taxon>
        <taxon>Pterygota</taxon>
        <taxon>Neoptera</taxon>
        <taxon>Endopterygota</taxon>
        <taxon>Hymenoptera</taxon>
        <taxon>Apocrita</taxon>
        <taxon>Proctotrupomorpha</taxon>
        <taxon>Chalcidoidea</taxon>
        <taxon>Pteromalidae</taxon>
        <taxon>Pteromalinae</taxon>
        <taxon>Trichomalopsis</taxon>
    </lineage>
</organism>
<sequence length="158" mass="17622">MNLEVVCIKYAFDVRSVKGLAQILRELIIGNPLFVDFYRNSIHLRFPTTCLASPNGPTKTSLFRQNRSKNKSDKKNNGPRVCSRKDAPPIPASMEGGQANLDGKTSAKRLRQRRKDTVKTLAFSDPEVTEFLSASEEKTTSVTLTEENNYDSSDALPI</sequence>
<feature type="compositionally biased region" description="Polar residues" evidence="1">
    <location>
        <begin position="140"/>
        <end position="152"/>
    </location>
</feature>
<evidence type="ECO:0000256" key="1">
    <source>
        <dbReference type="SAM" id="MobiDB-lite"/>
    </source>
</evidence>
<feature type="region of interest" description="Disordered" evidence="1">
    <location>
        <begin position="55"/>
        <end position="118"/>
    </location>
</feature>
<comment type="caution">
    <text evidence="2">The sequence shown here is derived from an EMBL/GenBank/DDBJ whole genome shotgun (WGS) entry which is preliminary data.</text>
</comment>
<protein>
    <submittedName>
        <fullName evidence="2">Uncharacterized protein</fullName>
    </submittedName>
</protein>
<feature type="compositionally biased region" description="Basic residues" evidence="1">
    <location>
        <begin position="106"/>
        <end position="116"/>
    </location>
</feature>
<dbReference type="Proteomes" id="UP000215335">
    <property type="component" value="Unassembled WGS sequence"/>
</dbReference>
<dbReference type="EMBL" id="NNAY01005187">
    <property type="protein sequence ID" value="OXU16916.1"/>
    <property type="molecule type" value="Genomic_DNA"/>
</dbReference>
<proteinExistence type="predicted"/>